<feature type="compositionally biased region" description="Basic and acidic residues" evidence="3">
    <location>
        <begin position="37"/>
        <end position="50"/>
    </location>
</feature>
<keyword evidence="2" id="KW-0186">Copper</keyword>
<keyword evidence="5" id="KW-1185">Reference proteome</keyword>
<dbReference type="EMBL" id="SPLM01000001">
    <property type="protein sequence ID" value="TMW69225.1"/>
    <property type="molecule type" value="Genomic_DNA"/>
</dbReference>
<name>A0A8K1FMC7_PYTOL</name>
<dbReference type="AlphaFoldDB" id="A0A8K1FMC7"/>
<dbReference type="PANTHER" id="PTHR36575:SF2">
    <property type="entry name" value="CHITIN-BINDING TYPE-4 DOMAIN-CONTAINING PROTEIN-RELATED"/>
    <property type="match status" value="1"/>
</dbReference>
<evidence type="ECO:0000313" key="4">
    <source>
        <dbReference type="EMBL" id="TMW69225.1"/>
    </source>
</evidence>
<evidence type="ECO:0000256" key="2">
    <source>
        <dbReference type="ARBA" id="ARBA00023008"/>
    </source>
</evidence>
<evidence type="ECO:0000256" key="1">
    <source>
        <dbReference type="ARBA" id="ARBA00001973"/>
    </source>
</evidence>
<comment type="caution">
    <text evidence="4">The sequence shown here is derived from an EMBL/GenBank/DDBJ whole genome shotgun (WGS) entry which is preliminary data.</text>
</comment>
<evidence type="ECO:0000256" key="3">
    <source>
        <dbReference type="SAM" id="MobiDB-lite"/>
    </source>
</evidence>
<dbReference type="InterPro" id="IPR052282">
    <property type="entry name" value="Starch-active_LPMO"/>
</dbReference>
<sequence>MSRLHSRHQPPVHPSRHQQDPDAHQRQRQPHRTVHHVPREPKRQEQEAADRSVERLYAFAAGNKGDPPIPAEMTINVPENPEVRGKDHCVLEFYWEVTHLDPHELFDNCADVKIGGGGSSGSTTTTTAPAPAATTTPATGGGSYVYSGPARTDSASMKTLCNQNCPSFCPTDIWRKSVQLTTREHSVRVSQSNEHIPLIWHFSVELV</sequence>
<dbReference type="PANTHER" id="PTHR36575">
    <property type="entry name" value="BINDING PROTEIN, PUTATIVE (AFU_ORTHOLOGUE AFUA_1G14430)-RELATED"/>
    <property type="match status" value="1"/>
</dbReference>
<dbReference type="Proteomes" id="UP000794436">
    <property type="component" value="Unassembled WGS sequence"/>
</dbReference>
<organism evidence="4 5">
    <name type="scientific">Pythium oligandrum</name>
    <name type="common">Mycoparasitic fungus</name>
    <dbReference type="NCBI Taxonomy" id="41045"/>
    <lineage>
        <taxon>Eukaryota</taxon>
        <taxon>Sar</taxon>
        <taxon>Stramenopiles</taxon>
        <taxon>Oomycota</taxon>
        <taxon>Peronosporomycetes</taxon>
        <taxon>Pythiales</taxon>
        <taxon>Pythiaceae</taxon>
        <taxon>Pythium</taxon>
    </lineage>
</organism>
<proteinExistence type="predicted"/>
<feature type="compositionally biased region" description="Basic residues" evidence="3">
    <location>
        <begin position="1"/>
        <end position="16"/>
    </location>
</feature>
<feature type="region of interest" description="Disordered" evidence="3">
    <location>
        <begin position="119"/>
        <end position="144"/>
    </location>
</feature>
<gene>
    <name evidence="4" type="ORF">Poli38472_001381</name>
</gene>
<comment type="cofactor">
    <cofactor evidence="1">
        <name>Cu(2+)</name>
        <dbReference type="ChEBI" id="CHEBI:29036"/>
    </cofactor>
</comment>
<feature type="compositionally biased region" description="Low complexity" evidence="3">
    <location>
        <begin position="121"/>
        <end position="138"/>
    </location>
</feature>
<feature type="region of interest" description="Disordered" evidence="3">
    <location>
        <begin position="1"/>
        <end position="50"/>
    </location>
</feature>
<reference evidence="4" key="1">
    <citation type="submission" date="2019-03" db="EMBL/GenBank/DDBJ databases">
        <title>Long read genome sequence of the mycoparasitic Pythium oligandrum ATCC 38472 isolated from sugarbeet rhizosphere.</title>
        <authorList>
            <person name="Gaulin E."/>
        </authorList>
    </citation>
    <scope>NUCLEOTIDE SEQUENCE</scope>
    <source>
        <strain evidence="4">ATCC 38472_TT</strain>
    </source>
</reference>
<feature type="compositionally biased region" description="Basic residues" evidence="3">
    <location>
        <begin position="26"/>
        <end position="36"/>
    </location>
</feature>
<protein>
    <submittedName>
        <fullName evidence="4">Uncharacterized protein</fullName>
    </submittedName>
</protein>
<accession>A0A8K1FMC7</accession>
<evidence type="ECO:0000313" key="5">
    <source>
        <dbReference type="Proteomes" id="UP000794436"/>
    </source>
</evidence>